<dbReference type="PROSITE" id="PS51471">
    <property type="entry name" value="FE2OG_OXY"/>
    <property type="match status" value="1"/>
</dbReference>
<dbReference type="GO" id="GO:0051213">
    <property type="term" value="F:dioxygenase activity"/>
    <property type="evidence" value="ECO:0007669"/>
    <property type="project" value="UniProtKB-KW"/>
</dbReference>
<dbReference type="EMBL" id="JBDKWZ010000025">
    <property type="protein sequence ID" value="MEN7551691.1"/>
    <property type="molecule type" value="Genomic_DNA"/>
</dbReference>
<feature type="domain" description="Fe2OG dioxygenase" evidence="1">
    <location>
        <begin position="82"/>
        <end position="184"/>
    </location>
</feature>
<keyword evidence="2" id="KW-0223">Dioxygenase</keyword>
<proteinExistence type="predicted"/>
<dbReference type="RefSeq" id="WP_346824470.1">
    <property type="nucleotide sequence ID" value="NZ_JBDKWZ010000025.1"/>
</dbReference>
<dbReference type="Pfam" id="PF13532">
    <property type="entry name" value="2OG-FeII_Oxy_2"/>
    <property type="match status" value="1"/>
</dbReference>
<dbReference type="Gene3D" id="2.60.120.590">
    <property type="entry name" value="Alpha-ketoglutarate-dependent dioxygenase AlkB-like"/>
    <property type="match status" value="1"/>
</dbReference>
<protein>
    <submittedName>
        <fullName evidence="2">Alpha-ketoglutarate-dependent dioxygenase AlkB</fullName>
    </submittedName>
</protein>
<dbReference type="AlphaFoldDB" id="A0AAW9SLQ8"/>
<dbReference type="PANTHER" id="PTHR12463">
    <property type="entry name" value="OXYGENASE-RELATED"/>
    <property type="match status" value="1"/>
</dbReference>
<name>A0AAW9SLQ8_9BACT</name>
<keyword evidence="2" id="KW-0560">Oxidoreductase</keyword>
<dbReference type="Proteomes" id="UP001403385">
    <property type="component" value="Unassembled WGS sequence"/>
</dbReference>
<dbReference type="SUPFAM" id="SSF51197">
    <property type="entry name" value="Clavaminate synthase-like"/>
    <property type="match status" value="1"/>
</dbReference>
<dbReference type="InterPro" id="IPR027450">
    <property type="entry name" value="AlkB-like"/>
</dbReference>
<dbReference type="InterPro" id="IPR005123">
    <property type="entry name" value="Oxoglu/Fe-dep_dioxygenase_dom"/>
</dbReference>
<reference evidence="2 3" key="1">
    <citation type="submission" date="2024-04" db="EMBL/GenBank/DDBJ databases">
        <title>Novel genus in family Flammeovirgaceae.</title>
        <authorList>
            <person name="Nguyen T.H."/>
            <person name="Vuong T.Q."/>
            <person name="Le H."/>
            <person name="Kim S.-G."/>
        </authorList>
    </citation>
    <scope>NUCLEOTIDE SEQUENCE [LARGE SCALE GENOMIC DNA]</scope>
    <source>
        <strain evidence="2 3">JCM 23209</strain>
    </source>
</reference>
<evidence type="ECO:0000259" key="1">
    <source>
        <dbReference type="PROSITE" id="PS51471"/>
    </source>
</evidence>
<sequence length="189" mass="21948">MIQISGLKYVPNYLSKENCEFLLKAIYDNEWMSELSRRVQHYGYKYDYRSRAIDMTMKGRPFPNWAILLTQRLKKDGYIKDLADQLIVNEYLSGQGIANHIDCEPCFGDTIASISLGSSCIMNFVEKNSKNKVELLLEPCSLLVLSGQARYKWTHGINKRLYDQYKSEKLKRTTRVSLTFRKVILSTPI</sequence>
<dbReference type="GO" id="GO:0032451">
    <property type="term" value="F:demethylase activity"/>
    <property type="evidence" value="ECO:0007669"/>
    <property type="project" value="TreeGrafter"/>
</dbReference>
<evidence type="ECO:0000313" key="2">
    <source>
        <dbReference type="EMBL" id="MEN7551691.1"/>
    </source>
</evidence>
<dbReference type="InterPro" id="IPR037151">
    <property type="entry name" value="AlkB-like_sf"/>
</dbReference>
<accession>A0AAW9SLQ8</accession>
<keyword evidence="3" id="KW-1185">Reference proteome</keyword>
<comment type="caution">
    <text evidence="2">The sequence shown here is derived from an EMBL/GenBank/DDBJ whole genome shotgun (WGS) entry which is preliminary data.</text>
</comment>
<organism evidence="2 3">
    <name type="scientific">Rapidithrix thailandica</name>
    <dbReference type="NCBI Taxonomy" id="413964"/>
    <lineage>
        <taxon>Bacteria</taxon>
        <taxon>Pseudomonadati</taxon>
        <taxon>Bacteroidota</taxon>
        <taxon>Cytophagia</taxon>
        <taxon>Cytophagales</taxon>
        <taxon>Flammeovirgaceae</taxon>
        <taxon>Rapidithrix</taxon>
    </lineage>
</organism>
<dbReference type="PANTHER" id="PTHR12463:SF1">
    <property type="entry name" value="2-OXOGLUTARATE AND FE-DEPENDENT OXYGENASE FAMILY PROTEIN"/>
    <property type="match status" value="1"/>
</dbReference>
<gene>
    <name evidence="2" type="ORF">AAG747_27495</name>
</gene>
<dbReference type="GO" id="GO:0070988">
    <property type="term" value="P:demethylation"/>
    <property type="evidence" value="ECO:0007669"/>
    <property type="project" value="InterPro"/>
</dbReference>
<evidence type="ECO:0000313" key="3">
    <source>
        <dbReference type="Proteomes" id="UP001403385"/>
    </source>
</evidence>
<dbReference type="InterPro" id="IPR032857">
    <property type="entry name" value="ALKBH4"/>
</dbReference>